<organism evidence="1 2">
    <name type="scientific">Dallia pectoralis</name>
    <name type="common">Alaska blackfish</name>
    <dbReference type="NCBI Taxonomy" id="75939"/>
    <lineage>
        <taxon>Eukaryota</taxon>
        <taxon>Metazoa</taxon>
        <taxon>Chordata</taxon>
        <taxon>Craniata</taxon>
        <taxon>Vertebrata</taxon>
        <taxon>Euteleostomi</taxon>
        <taxon>Actinopterygii</taxon>
        <taxon>Neopterygii</taxon>
        <taxon>Teleostei</taxon>
        <taxon>Protacanthopterygii</taxon>
        <taxon>Esociformes</taxon>
        <taxon>Umbridae</taxon>
        <taxon>Dallia</taxon>
    </lineage>
</organism>
<reference evidence="1" key="1">
    <citation type="submission" date="2021-05" db="EMBL/GenBank/DDBJ databases">
        <authorList>
            <person name="Pan Q."/>
            <person name="Jouanno E."/>
            <person name="Zahm M."/>
            <person name="Klopp C."/>
            <person name="Cabau C."/>
            <person name="Louis A."/>
            <person name="Berthelot C."/>
            <person name="Parey E."/>
            <person name="Roest Crollius H."/>
            <person name="Montfort J."/>
            <person name="Robinson-Rechavi M."/>
            <person name="Bouchez O."/>
            <person name="Lampietro C."/>
            <person name="Lopez Roques C."/>
            <person name="Donnadieu C."/>
            <person name="Postlethwait J."/>
            <person name="Bobe J."/>
            <person name="Dillon D."/>
            <person name="Chandos A."/>
            <person name="von Hippel F."/>
            <person name="Guiguen Y."/>
        </authorList>
    </citation>
    <scope>NUCLEOTIDE SEQUENCE</scope>
    <source>
        <strain evidence="1">YG-Jan2019</strain>
    </source>
</reference>
<gene>
    <name evidence="1" type="ORF">DPEC_G00056430</name>
</gene>
<accession>A0ACC2H5Y1</accession>
<proteinExistence type="predicted"/>
<protein>
    <submittedName>
        <fullName evidence="1">Uncharacterized protein</fullName>
    </submittedName>
</protein>
<dbReference type="EMBL" id="CM055732">
    <property type="protein sequence ID" value="KAJ8011272.1"/>
    <property type="molecule type" value="Genomic_DNA"/>
</dbReference>
<comment type="caution">
    <text evidence="1">The sequence shown here is derived from an EMBL/GenBank/DDBJ whole genome shotgun (WGS) entry which is preliminary data.</text>
</comment>
<evidence type="ECO:0000313" key="2">
    <source>
        <dbReference type="Proteomes" id="UP001157502"/>
    </source>
</evidence>
<dbReference type="Proteomes" id="UP001157502">
    <property type="component" value="Chromosome 5"/>
</dbReference>
<evidence type="ECO:0000313" key="1">
    <source>
        <dbReference type="EMBL" id="KAJ8011272.1"/>
    </source>
</evidence>
<sequence length="140" mass="15280">MSWVKEQQDATSWRPDDNWISALSPPSFSVAERKQVWLYAERKRCGRAVRQDLPGWVGLRRPPQALASPSVVSGSNAGGTQTHLIERPDARSAQRPPSRRHSLPAALRSSEPPKFQHSCPPAAITRPLSAQAVSGCVPPG</sequence>
<keyword evidence="2" id="KW-1185">Reference proteome</keyword>
<name>A0ACC2H5Y1_DALPE</name>